<keyword evidence="5 8" id="KW-0067">ATP-binding</keyword>
<dbReference type="GO" id="GO:0016887">
    <property type="term" value="F:ATP hydrolysis activity"/>
    <property type="evidence" value="ECO:0007669"/>
    <property type="project" value="InterPro"/>
</dbReference>
<feature type="domain" description="ABC transporter" evidence="7">
    <location>
        <begin position="5"/>
        <end position="256"/>
    </location>
</feature>
<dbReference type="FunFam" id="3.40.50.300:FF:000016">
    <property type="entry name" value="Oligopeptide ABC transporter ATP-binding component"/>
    <property type="match status" value="1"/>
</dbReference>
<dbReference type="Gene3D" id="3.40.50.300">
    <property type="entry name" value="P-loop containing nucleotide triphosphate hydrolases"/>
    <property type="match status" value="1"/>
</dbReference>
<dbReference type="GO" id="GO:0055085">
    <property type="term" value="P:transmembrane transport"/>
    <property type="evidence" value="ECO:0007669"/>
    <property type="project" value="UniProtKB-ARBA"/>
</dbReference>
<dbReference type="InterPro" id="IPR013563">
    <property type="entry name" value="Oligopep_ABC_C"/>
</dbReference>
<evidence type="ECO:0000256" key="3">
    <source>
        <dbReference type="ARBA" id="ARBA00022448"/>
    </source>
</evidence>
<dbReference type="OrthoDB" id="7328866at2"/>
<accession>A0A4Z0NJX6</accession>
<dbReference type="SMART" id="SM00382">
    <property type="entry name" value="AAA"/>
    <property type="match status" value="1"/>
</dbReference>
<dbReference type="Pfam" id="PF08352">
    <property type="entry name" value="oligo_HPY"/>
    <property type="match status" value="1"/>
</dbReference>
<dbReference type="CDD" id="cd03257">
    <property type="entry name" value="ABC_NikE_OppD_transporters"/>
    <property type="match status" value="1"/>
</dbReference>
<dbReference type="GO" id="GO:0005886">
    <property type="term" value="C:plasma membrane"/>
    <property type="evidence" value="ECO:0007669"/>
    <property type="project" value="UniProtKB-SubCell"/>
</dbReference>
<evidence type="ECO:0000259" key="7">
    <source>
        <dbReference type="PROSITE" id="PS50893"/>
    </source>
</evidence>
<comment type="similarity">
    <text evidence="2">Belongs to the ABC transporter superfamily.</text>
</comment>
<dbReference type="InterPro" id="IPR050319">
    <property type="entry name" value="ABC_transp_ATP-bind"/>
</dbReference>
<evidence type="ECO:0000256" key="1">
    <source>
        <dbReference type="ARBA" id="ARBA00004417"/>
    </source>
</evidence>
<dbReference type="PROSITE" id="PS00211">
    <property type="entry name" value="ABC_TRANSPORTER_1"/>
    <property type="match status" value="1"/>
</dbReference>
<evidence type="ECO:0000313" key="9">
    <source>
        <dbReference type="Proteomes" id="UP000297535"/>
    </source>
</evidence>
<sequence>MTPLLELDDVRKHYPVHQGLILRRQVGIVRAVDGVSLRIAVGETLAVVGESGCGKSTLARLALRLIEPSGGTIRVEGRDVTRDGRAALRPLRRQMQVIFQDPFASLNPRMSVEEILAEPMLVHGIGDAASRAARVRELLGLVGLASYHADRFPHEFSGGQRQRIGIARALALSPKLIVCDEPVSALDVSIQAQVVNLLKDLQAEFGLAYLFISHGLAVVKHMADRVAVMYLGQVVETAPAKVLYANPRHPYTQALLSAAPVPDPTRRNARPALDGDVPSPMNPPPGCRFHTRCTVAQARCREEAPGLRPIGAGHEAACHFAETIPAFTRFGDSVRHPRLQARLALYEQKRAAMNAAGTTAA</sequence>
<dbReference type="PANTHER" id="PTHR43776:SF7">
    <property type="entry name" value="D,D-DIPEPTIDE TRANSPORT ATP-BINDING PROTEIN DDPF-RELATED"/>
    <property type="match status" value="1"/>
</dbReference>
<dbReference type="RefSeq" id="WP_135417864.1">
    <property type="nucleotide sequence ID" value="NZ_SRLB01000021.1"/>
</dbReference>
<proteinExistence type="inferred from homology"/>
<feature type="region of interest" description="Disordered" evidence="6">
    <location>
        <begin position="261"/>
        <end position="284"/>
    </location>
</feature>
<dbReference type="GO" id="GO:0015833">
    <property type="term" value="P:peptide transport"/>
    <property type="evidence" value="ECO:0007669"/>
    <property type="project" value="InterPro"/>
</dbReference>
<name>A0A4Z0NJX6_9HYPH</name>
<dbReference type="InterPro" id="IPR027417">
    <property type="entry name" value="P-loop_NTPase"/>
</dbReference>
<gene>
    <name evidence="8" type="ORF">EU555_24630</name>
</gene>
<dbReference type="Pfam" id="PF00005">
    <property type="entry name" value="ABC_tran"/>
    <property type="match status" value="1"/>
</dbReference>
<dbReference type="PROSITE" id="PS50893">
    <property type="entry name" value="ABC_TRANSPORTER_2"/>
    <property type="match status" value="1"/>
</dbReference>
<dbReference type="InterPro" id="IPR003439">
    <property type="entry name" value="ABC_transporter-like_ATP-bd"/>
</dbReference>
<dbReference type="Proteomes" id="UP000297535">
    <property type="component" value="Unassembled WGS sequence"/>
</dbReference>
<protein>
    <submittedName>
        <fullName evidence="8">Dipeptide ABC transporter ATP-binding protein</fullName>
    </submittedName>
</protein>
<dbReference type="AlphaFoldDB" id="A0A4Z0NJX6"/>
<evidence type="ECO:0000256" key="6">
    <source>
        <dbReference type="SAM" id="MobiDB-lite"/>
    </source>
</evidence>
<keyword evidence="3" id="KW-0813">Transport</keyword>
<dbReference type="NCBIfam" id="NF008453">
    <property type="entry name" value="PRK11308.1"/>
    <property type="match status" value="1"/>
</dbReference>
<dbReference type="PANTHER" id="PTHR43776">
    <property type="entry name" value="TRANSPORT ATP-BINDING PROTEIN"/>
    <property type="match status" value="1"/>
</dbReference>
<reference evidence="8 9" key="1">
    <citation type="submission" date="2019-04" db="EMBL/GenBank/DDBJ databases">
        <authorList>
            <person name="Feng G."/>
            <person name="Zhu H."/>
        </authorList>
    </citation>
    <scope>NUCLEOTIDE SEQUENCE [LARGE SCALE GENOMIC DNA]</scope>
    <source>
        <strain evidence="8 9">6HR-1</strain>
    </source>
</reference>
<comment type="subcellular location">
    <subcellularLocation>
        <location evidence="1">Cell inner membrane</location>
        <topology evidence="1">Peripheral membrane protein</topology>
    </subcellularLocation>
</comment>
<dbReference type="SUPFAM" id="SSF52540">
    <property type="entry name" value="P-loop containing nucleoside triphosphate hydrolases"/>
    <property type="match status" value="1"/>
</dbReference>
<evidence type="ECO:0000256" key="4">
    <source>
        <dbReference type="ARBA" id="ARBA00022741"/>
    </source>
</evidence>
<dbReference type="GO" id="GO:0005524">
    <property type="term" value="F:ATP binding"/>
    <property type="evidence" value="ECO:0007669"/>
    <property type="project" value="UniProtKB-KW"/>
</dbReference>
<dbReference type="EMBL" id="SRLB01000021">
    <property type="protein sequence ID" value="TGD96151.1"/>
    <property type="molecule type" value="Genomic_DNA"/>
</dbReference>
<evidence type="ECO:0000313" key="8">
    <source>
        <dbReference type="EMBL" id="TGD96151.1"/>
    </source>
</evidence>
<comment type="caution">
    <text evidence="8">The sequence shown here is derived from an EMBL/GenBank/DDBJ whole genome shotgun (WGS) entry which is preliminary data.</text>
</comment>
<dbReference type="InterPro" id="IPR003593">
    <property type="entry name" value="AAA+_ATPase"/>
</dbReference>
<keyword evidence="9" id="KW-1185">Reference proteome</keyword>
<dbReference type="InterPro" id="IPR017871">
    <property type="entry name" value="ABC_transporter-like_CS"/>
</dbReference>
<keyword evidence="4" id="KW-0547">Nucleotide-binding</keyword>
<evidence type="ECO:0000256" key="2">
    <source>
        <dbReference type="ARBA" id="ARBA00005417"/>
    </source>
</evidence>
<evidence type="ECO:0000256" key="5">
    <source>
        <dbReference type="ARBA" id="ARBA00022840"/>
    </source>
</evidence>
<dbReference type="NCBIfam" id="TIGR01727">
    <property type="entry name" value="oligo_HPY"/>
    <property type="match status" value="1"/>
</dbReference>
<organism evidence="8 9">
    <name type="scientific">Methylobacterium nonmethylotrophicum</name>
    <dbReference type="NCBI Taxonomy" id="1141884"/>
    <lineage>
        <taxon>Bacteria</taxon>
        <taxon>Pseudomonadati</taxon>
        <taxon>Pseudomonadota</taxon>
        <taxon>Alphaproteobacteria</taxon>
        <taxon>Hyphomicrobiales</taxon>
        <taxon>Methylobacteriaceae</taxon>
        <taxon>Methylobacterium</taxon>
    </lineage>
</organism>